<feature type="region of interest" description="Disordered" evidence="1">
    <location>
        <begin position="70"/>
        <end position="101"/>
    </location>
</feature>
<evidence type="ECO:0000313" key="2">
    <source>
        <dbReference type="EMBL" id="KYN14968.1"/>
    </source>
</evidence>
<name>A0A151J0E7_9HYME</name>
<feature type="non-terminal residue" evidence="2">
    <location>
        <position position="1"/>
    </location>
</feature>
<accession>A0A151J0E7</accession>
<organism evidence="2 3">
    <name type="scientific">Trachymyrmex cornetzi</name>
    <dbReference type="NCBI Taxonomy" id="471704"/>
    <lineage>
        <taxon>Eukaryota</taxon>
        <taxon>Metazoa</taxon>
        <taxon>Ecdysozoa</taxon>
        <taxon>Arthropoda</taxon>
        <taxon>Hexapoda</taxon>
        <taxon>Insecta</taxon>
        <taxon>Pterygota</taxon>
        <taxon>Neoptera</taxon>
        <taxon>Endopterygota</taxon>
        <taxon>Hymenoptera</taxon>
        <taxon>Apocrita</taxon>
        <taxon>Aculeata</taxon>
        <taxon>Formicoidea</taxon>
        <taxon>Formicidae</taxon>
        <taxon>Myrmicinae</taxon>
        <taxon>Trachymyrmex</taxon>
    </lineage>
</organism>
<gene>
    <name evidence="2" type="ORF">ALC57_12763</name>
</gene>
<evidence type="ECO:0000256" key="1">
    <source>
        <dbReference type="SAM" id="MobiDB-lite"/>
    </source>
</evidence>
<protein>
    <submittedName>
        <fullName evidence="2">Uncharacterized protein</fullName>
    </submittedName>
</protein>
<proteinExistence type="predicted"/>
<feature type="compositionally biased region" description="Basic residues" evidence="1">
    <location>
        <begin position="81"/>
        <end position="92"/>
    </location>
</feature>
<dbReference type="AlphaFoldDB" id="A0A151J0E7"/>
<reference evidence="2 3" key="1">
    <citation type="submission" date="2015-09" db="EMBL/GenBank/DDBJ databases">
        <title>Trachymyrmex cornetzi WGS genome.</title>
        <authorList>
            <person name="Nygaard S."/>
            <person name="Hu H."/>
            <person name="Boomsma J."/>
            <person name="Zhang G."/>
        </authorList>
    </citation>
    <scope>NUCLEOTIDE SEQUENCE [LARGE SCALE GENOMIC DNA]</scope>
    <source>
        <strain evidence="2">Tcor2-1</strain>
        <tissue evidence="2">Whole body</tissue>
    </source>
</reference>
<keyword evidence="3" id="KW-1185">Reference proteome</keyword>
<dbReference type="Proteomes" id="UP000078492">
    <property type="component" value="Unassembled WGS sequence"/>
</dbReference>
<sequence length="101" mass="11634">CQSISMTHTSKSRAMKTSCSLLQFVQGGKEISILTEVLQLKYKYRNFDRITLLHHNLRLRDTSSSISQIASDSLPPYPRAGRPRRKRRKFCKHTASNITQL</sequence>
<evidence type="ECO:0000313" key="3">
    <source>
        <dbReference type="Proteomes" id="UP000078492"/>
    </source>
</evidence>
<dbReference type="EMBL" id="KQ980629">
    <property type="protein sequence ID" value="KYN14968.1"/>
    <property type="molecule type" value="Genomic_DNA"/>
</dbReference>